<gene>
    <name evidence="1" type="ORF">GMARGA_LOCUS27697</name>
</gene>
<reference evidence="1 2" key="1">
    <citation type="submission" date="2021-06" db="EMBL/GenBank/DDBJ databases">
        <authorList>
            <person name="Kallberg Y."/>
            <person name="Tangrot J."/>
            <person name="Rosling A."/>
        </authorList>
    </citation>
    <scope>NUCLEOTIDE SEQUENCE [LARGE SCALE GENOMIC DNA]</scope>
    <source>
        <strain evidence="1 2">120-4 pot B 10/14</strain>
    </source>
</reference>
<evidence type="ECO:0000313" key="1">
    <source>
        <dbReference type="EMBL" id="CAG8820915.1"/>
    </source>
</evidence>
<dbReference type="Proteomes" id="UP000789901">
    <property type="component" value="Unassembled WGS sequence"/>
</dbReference>
<evidence type="ECO:0000313" key="2">
    <source>
        <dbReference type="Proteomes" id="UP000789901"/>
    </source>
</evidence>
<organism evidence="1 2">
    <name type="scientific">Gigaspora margarita</name>
    <dbReference type="NCBI Taxonomy" id="4874"/>
    <lineage>
        <taxon>Eukaryota</taxon>
        <taxon>Fungi</taxon>
        <taxon>Fungi incertae sedis</taxon>
        <taxon>Mucoromycota</taxon>
        <taxon>Glomeromycotina</taxon>
        <taxon>Glomeromycetes</taxon>
        <taxon>Diversisporales</taxon>
        <taxon>Gigasporaceae</taxon>
        <taxon>Gigaspora</taxon>
    </lineage>
</organism>
<proteinExistence type="predicted"/>
<name>A0ABN7W7T8_GIGMA</name>
<protein>
    <submittedName>
        <fullName evidence="1">32336_t:CDS:1</fullName>
    </submittedName>
</protein>
<feature type="non-terminal residue" evidence="1">
    <location>
        <position position="1"/>
    </location>
</feature>
<sequence length="61" mass="7075">PICKLHVAVPILLGDKGTEQKLVNTDSDYQVSNDSYIEENKLLDRQTKVLKNKYLDKEEQR</sequence>
<comment type="caution">
    <text evidence="1">The sequence shown here is derived from an EMBL/GenBank/DDBJ whole genome shotgun (WGS) entry which is preliminary data.</text>
</comment>
<keyword evidence="2" id="KW-1185">Reference proteome</keyword>
<accession>A0ABN7W7T8</accession>
<dbReference type="EMBL" id="CAJVQB010034258">
    <property type="protein sequence ID" value="CAG8820915.1"/>
    <property type="molecule type" value="Genomic_DNA"/>
</dbReference>